<dbReference type="PROSITE" id="PS51186">
    <property type="entry name" value="GNAT"/>
    <property type="match status" value="1"/>
</dbReference>
<proteinExistence type="predicted"/>
<feature type="region of interest" description="Disordered" evidence="3">
    <location>
        <begin position="1"/>
        <end position="33"/>
    </location>
</feature>
<evidence type="ECO:0000256" key="2">
    <source>
        <dbReference type="ARBA" id="ARBA00023315"/>
    </source>
</evidence>
<evidence type="ECO:0000313" key="5">
    <source>
        <dbReference type="EMBL" id="QNT95655.1"/>
    </source>
</evidence>
<accession>A0A7H1Q5S5</accession>
<reference evidence="5 6" key="1">
    <citation type="submission" date="2020-04" db="EMBL/GenBank/DDBJ databases">
        <title>Characterization and engineering of Streptomyces griseofuscus DSM40191 as a potential heterologous host for expression of BGCs.</title>
        <authorList>
            <person name="Gren T."/>
            <person name="Whitford C.M."/>
            <person name="Mohite O.S."/>
            <person name="Joergensen T.S."/>
            <person name="Nielsen J.B."/>
            <person name="Lee S.Y."/>
            <person name="Weber T."/>
        </authorList>
    </citation>
    <scope>NUCLEOTIDE SEQUENCE [LARGE SCALE GENOMIC DNA]</scope>
    <source>
        <strain evidence="5 6">DSM 40191</strain>
    </source>
</reference>
<dbReference type="Pfam" id="PF00583">
    <property type="entry name" value="Acetyltransf_1"/>
    <property type="match status" value="1"/>
</dbReference>
<dbReference type="PANTHER" id="PTHR43877">
    <property type="entry name" value="AMINOALKYLPHOSPHONATE N-ACETYLTRANSFERASE-RELATED-RELATED"/>
    <property type="match status" value="1"/>
</dbReference>
<dbReference type="InterPro" id="IPR000182">
    <property type="entry name" value="GNAT_dom"/>
</dbReference>
<dbReference type="SUPFAM" id="SSF55729">
    <property type="entry name" value="Acyl-CoA N-acyltransferases (Nat)"/>
    <property type="match status" value="1"/>
</dbReference>
<dbReference type="AlphaFoldDB" id="A0A7H1Q5S5"/>
<dbReference type="EMBL" id="CP051006">
    <property type="protein sequence ID" value="QNT95655.1"/>
    <property type="molecule type" value="Genomic_DNA"/>
</dbReference>
<feature type="compositionally biased region" description="Basic residues" evidence="3">
    <location>
        <begin position="1"/>
        <end position="25"/>
    </location>
</feature>
<dbReference type="GO" id="GO:0016747">
    <property type="term" value="F:acyltransferase activity, transferring groups other than amino-acyl groups"/>
    <property type="evidence" value="ECO:0007669"/>
    <property type="project" value="InterPro"/>
</dbReference>
<keyword evidence="2" id="KW-0012">Acyltransferase</keyword>
<protein>
    <submittedName>
        <fullName evidence="5">Acetyltransferase (GNAT) family protein</fullName>
    </submittedName>
</protein>
<dbReference type="PANTHER" id="PTHR43877:SF2">
    <property type="entry name" value="AMINOALKYLPHOSPHONATE N-ACETYLTRANSFERASE-RELATED"/>
    <property type="match status" value="1"/>
</dbReference>
<evidence type="ECO:0000256" key="3">
    <source>
        <dbReference type="SAM" id="MobiDB-lite"/>
    </source>
</evidence>
<organism evidence="5 6">
    <name type="scientific">Streptomyces griseofuscus</name>
    <dbReference type="NCBI Taxonomy" id="146922"/>
    <lineage>
        <taxon>Bacteria</taxon>
        <taxon>Bacillati</taxon>
        <taxon>Actinomycetota</taxon>
        <taxon>Actinomycetes</taxon>
        <taxon>Kitasatosporales</taxon>
        <taxon>Streptomycetaceae</taxon>
        <taxon>Streptomyces</taxon>
    </lineage>
</organism>
<sequence>MRVTRKPAHKRRTGAHRGGQARKTPRTGPGPRLTMARMTTWTITPEAPGSPVAAALWRAYYTEVSDRWYLLHEGHRTDPAELEREIAAATGAELAPPYGRLLVGRYDGTPAGSAGVRLLDAQTAELTRVFVAEDMRGRGGAALLVAAAEDTARALGARRLVLDTRGDLVEARALYARLGYTETGPHNADRYAEHWFRKELVPVN</sequence>
<dbReference type="InterPro" id="IPR016181">
    <property type="entry name" value="Acyl_CoA_acyltransferase"/>
</dbReference>
<gene>
    <name evidence="5" type="ORF">HEP81_05403</name>
</gene>
<dbReference type="Gene3D" id="3.40.630.30">
    <property type="match status" value="1"/>
</dbReference>
<dbReference type="Proteomes" id="UP000516422">
    <property type="component" value="Chromosome"/>
</dbReference>
<keyword evidence="1 5" id="KW-0808">Transferase</keyword>
<evidence type="ECO:0000259" key="4">
    <source>
        <dbReference type="PROSITE" id="PS51186"/>
    </source>
</evidence>
<evidence type="ECO:0000256" key="1">
    <source>
        <dbReference type="ARBA" id="ARBA00022679"/>
    </source>
</evidence>
<feature type="domain" description="N-acetyltransferase" evidence="4">
    <location>
        <begin position="55"/>
        <end position="201"/>
    </location>
</feature>
<evidence type="ECO:0000313" key="6">
    <source>
        <dbReference type="Proteomes" id="UP000516422"/>
    </source>
</evidence>
<name>A0A7H1Q5S5_9ACTN</name>
<dbReference type="InterPro" id="IPR050832">
    <property type="entry name" value="Bact_Acetyltransf"/>
</dbReference>
<dbReference type="KEGG" id="sgf:HEP81_05403"/>